<gene>
    <name evidence="2" type="ORF">BCR43DRAFT_512907</name>
</gene>
<dbReference type="GO" id="GO:0005737">
    <property type="term" value="C:cytoplasm"/>
    <property type="evidence" value="ECO:0007669"/>
    <property type="project" value="TreeGrafter"/>
</dbReference>
<dbReference type="GO" id="GO:0008251">
    <property type="term" value="F:tRNA-specific adenosine deaminase activity"/>
    <property type="evidence" value="ECO:0007669"/>
    <property type="project" value="TreeGrafter"/>
</dbReference>
<dbReference type="InParanoid" id="A0A1X2HI40"/>
<evidence type="ECO:0000313" key="3">
    <source>
        <dbReference type="Proteomes" id="UP000242180"/>
    </source>
</evidence>
<dbReference type="Pfam" id="PF02137">
    <property type="entry name" value="A_deamin"/>
    <property type="match status" value="1"/>
</dbReference>
<dbReference type="EMBL" id="MCGN01000003">
    <property type="protein sequence ID" value="ORY98727.1"/>
    <property type="molecule type" value="Genomic_DNA"/>
</dbReference>
<accession>A0A1X2HI40</accession>
<protein>
    <submittedName>
        <fullName evidence="2">Adenosine deaminase/editase</fullName>
    </submittedName>
</protein>
<evidence type="ECO:0000313" key="2">
    <source>
        <dbReference type="EMBL" id="ORY98727.1"/>
    </source>
</evidence>
<keyword evidence="3" id="KW-1185">Reference proteome</keyword>
<name>A0A1X2HI40_SYNRA</name>
<dbReference type="GO" id="GO:0006396">
    <property type="term" value="P:RNA processing"/>
    <property type="evidence" value="ECO:0007669"/>
    <property type="project" value="InterPro"/>
</dbReference>
<dbReference type="STRING" id="13706.A0A1X2HI40"/>
<dbReference type="GO" id="GO:0003726">
    <property type="term" value="F:double-stranded RNA adenosine deaminase activity"/>
    <property type="evidence" value="ECO:0007669"/>
    <property type="project" value="TreeGrafter"/>
</dbReference>
<evidence type="ECO:0000259" key="1">
    <source>
        <dbReference type="PROSITE" id="PS50141"/>
    </source>
</evidence>
<comment type="caution">
    <text evidence="2">The sequence shown here is derived from an EMBL/GenBank/DDBJ whole genome shotgun (WGS) entry which is preliminary data.</text>
</comment>
<dbReference type="GO" id="GO:0005730">
    <property type="term" value="C:nucleolus"/>
    <property type="evidence" value="ECO:0007669"/>
    <property type="project" value="TreeGrafter"/>
</dbReference>
<dbReference type="FunCoup" id="A0A1X2HI40">
    <property type="interactions" value="451"/>
</dbReference>
<dbReference type="AlphaFoldDB" id="A0A1X2HI40"/>
<dbReference type="GO" id="GO:0003725">
    <property type="term" value="F:double-stranded RNA binding"/>
    <property type="evidence" value="ECO:0007669"/>
    <property type="project" value="TreeGrafter"/>
</dbReference>
<proteinExistence type="predicted"/>
<dbReference type="InterPro" id="IPR002466">
    <property type="entry name" value="A_deamin"/>
</dbReference>
<dbReference type="OMA" id="HPKKITY"/>
<dbReference type="GO" id="GO:0006382">
    <property type="term" value="P:adenosine to inosine editing"/>
    <property type="evidence" value="ECO:0007669"/>
    <property type="project" value="TreeGrafter"/>
</dbReference>
<organism evidence="2 3">
    <name type="scientific">Syncephalastrum racemosum</name>
    <name type="common">Filamentous fungus</name>
    <dbReference type="NCBI Taxonomy" id="13706"/>
    <lineage>
        <taxon>Eukaryota</taxon>
        <taxon>Fungi</taxon>
        <taxon>Fungi incertae sedis</taxon>
        <taxon>Mucoromycota</taxon>
        <taxon>Mucoromycotina</taxon>
        <taxon>Mucoromycetes</taxon>
        <taxon>Mucorales</taxon>
        <taxon>Syncephalastraceae</taxon>
        <taxon>Syncephalastrum</taxon>
    </lineage>
</organism>
<dbReference type="OrthoDB" id="10268011at2759"/>
<dbReference type="SMART" id="SM00552">
    <property type="entry name" value="ADEAMc"/>
    <property type="match status" value="1"/>
</dbReference>
<dbReference type="PROSITE" id="PS50141">
    <property type="entry name" value="A_DEAMIN_EDITASE"/>
    <property type="match status" value="1"/>
</dbReference>
<dbReference type="PANTHER" id="PTHR10910">
    <property type="entry name" value="EUKARYOTE SPECIFIC DSRNA BINDING PROTEIN"/>
    <property type="match status" value="1"/>
</dbReference>
<sequence length="434" mass="48806">MDAWKKIPDFADLIASESLNQYGRLPKTGKPQTQGTRTEWTILATIVQVYTHNDTVDVKTVSLGTGLKCLAFNKLIYKTGVLVHDNHAEVMARRGFIQYILSQATKESGPFFLNNRGRLGIKPHYSFHMYISQSPCGDASMTSLAEAQTAESYASYHAGTKRKTLTTSDENDTVILQNMYRSKRQKAAGARAFQRGRTGYNQLGILRTKPGRLDSEPSLCMSCSDKLARWNVLGIQSALLMNLLEEPIYLQSVTVGDMYHQASLERALWGRLVSLKDIPAPYKLHRPAVFHTTQTFKASKQYLEQQQQQQRECLKEIAACPSAISWVLGWAKPEIIVHGRRSGASKSKEPTAKMRPTISKAVIFETFLRAYGEICRESRSSLTGPAVSLTYKKWKELPSTYWQAKECLLEQCFSDWLQTPCELEGFSSSFANST</sequence>
<feature type="domain" description="A to I editase" evidence="1">
    <location>
        <begin position="62"/>
        <end position="426"/>
    </location>
</feature>
<reference evidence="2 3" key="1">
    <citation type="submission" date="2016-07" db="EMBL/GenBank/DDBJ databases">
        <title>Pervasive Adenine N6-methylation of Active Genes in Fungi.</title>
        <authorList>
            <consortium name="DOE Joint Genome Institute"/>
            <person name="Mondo S.J."/>
            <person name="Dannebaum R.O."/>
            <person name="Kuo R.C."/>
            <person name="Labutti K."/>
            <person name="Haridas S."/>
            <person name="Kuo A."/>
            <person name="Salamov A."/>
            <person name="Ahrendt S.R."/>
            <person name="Lipzen A."/>
            <person name="Sullivan W."/>
            <person name="Andreopoulos W.B."/>
            <person name="Clum A."/>
            <person name="Lindquist E."/>
            <person name="Daum C."/>
            <person name="Ramamoorthy G.K."/>
            <person name="Gryganskyi A."/>
            <person name="Culley D."/>
            <person name="Magnuson J.K."/>
            <person name="James T.Y."/>
            <person name="O'Malley M.A."/>
            <person name="Stajich J.E."/>
            <person name="Spatafora J.W."/>
            <person name="Visel A."/>
            <person name="Grigoriev I.V."/>
        </authorList>
    </citation>
    <scope>NUCLEOTIDE SEQUENCE [LARGE SCALE GENOMIC DNA]</scope>
    <source>
        <strain evidence="2 3">NRRL 2496</strain>
    </source>
</reference>
<dbReference type="Proteomes" id="UP000242180">
    <property type="component" value="Unassembled WGS sequence"/>
</dbReference>
<dbReference type="PANTHER" id="PTHR10910:SF62">
    <property type="entry name" value="AT07585P-RELATED"/>
    <property type="match status" value="1"/>
</dbReference>